<protein>
    <submittedName>
        <fullName evidence="2">Uncharacterized protein</fullName>
    </submittedName>
</protein>
<name>A0A5C2RR77_9APHY</name>
<reference evidence="2" key="1">
    <citation type="journal article" date="2018" name="Genome Biol. Evol.">
        <title>Genomics and development of Lentinus tigrinus, a white-rot wood-decaying mushroom with dimorphic fruiting bodies.</title>
        <authorList>
            <person name="Wu B."/>
            <person name="Xu Z."/>
            <person name="Knudson A."/>
            <person name="Carlson A."/>
            <person name="Chen N."/>
            <person name="Kovaka S."/>
            <person name="LaButti K."/>
            <person name="Lipzen A."/>
            <person name="Pennachio C."/>
            <person name="Riley R."/>
            <person name="Schakwitz W."/>
            <person name="Umezawa K."/>
            <person name="Ohm R.A."/>
            <person name="Grigoriev I.V."/>
            <person name="Nagy L.G."/>
            <person name="Gibbons J."/>
            <person name="Hibbett D."/>
        </authorList>
    </citation>
    <scope>NUCLEOTIDE SEQUENCE [LARGE SCALE GENOMIC DNA]</scope>
    <source>
        <strain evidence="2">ALCF2SS1-6</strain>
    </source>
</reference>
<keyword evidence="3" id="KW-1185">Reference proteome</keyword>
<dbReference type="EMBL" id="ML122315">
    <property type="protein sequence ID" value="RPD53814.1"/>
    <property type="molecule type" value="Genomic_DNA"/>
</dbReference>
<evidence type="ECO:0000256" key="1">
    <source>
        <dbReference type="SAM" id="MobiDB-lite"/>
    </source>
</evidence>
<dbReference type="AlphaFoldDB" id="A0A5C2RR77"/>
<sequence>MKFCLRPTSRQVLQHMVCRPHLAGTGFCHLRVRIGLRRLSAGQGAPTKTPRRTNRLSLSVNRRVQGMRYTYVEKTASYPITALESWRGKASDGTSVQVASPSRSSTGSVPARRLLPRSCVSPPSLRDRLRHTAPSSCSGSTGHDLIAHMPLVSAVSSAGAS</sequence>
<proteinExistence type="predicted"/>
<dbReference type="Proteomes" id="UP000313359">
    <property type="component" value="Unassembled WGS sequence"/>
</dbReference>
<accession>A0A5C2RR77</accession>
<feature type="region of interest" description="Disordered" evidence="1">
    <location>
        <begin position="88"/>
        <end position="143"/>
    </location>
</feature>
<gene>
    <name evidence="2" type="ORF">L227DRAFT_379614</name>
</gene>
<feature type="compositionally biased region" description="Polar residues" evidence="1">
    <location>
        <begin position="92"/>
        <end position="108"/>
    </location>
</feature>
<evidence type="ECO:0000313" key="3">
    <source>
        <dbReference type="Proteomes" id="UP000313359"/>
    </source>
</evidence>
<organism evidence="2 3">
    <name type="scientific">Lentinus tigrinus ALCF2SS1-6</name>
    <dbReference type="NCBI Taxonomy" id="1328759"/>
    <lineage>
        <taxon>Eukaryota</taxon>
        <taxon>Fungi</taxon>
        <taxon>Dikarya</taxon>
        <taxon>Basidiomycota</taxon>
        <taxon>Agaricomycotina</taxon>
        <taxon>Agaricomycetes</taxon>
        <taxon>Polyporales</taxon>
        <taxon>Polyporaceae</taxon>
        <taxon>Lentinus</taxon>
    </lineage>
</organism>
<evidence type="ECO:0000313" key="2">
    <source>
        <dbReference type="EMBL" id="RPD53814.1"/>
    </source>
</evidence>